<dbReference type="STRING" id="52.CMC5_063710"/>
<evidence type="ECO:0000256" key="2">
    <source>
        <dbReference type="ARBA" id="ARBA00022692"/>
    </source>
</evidence>
<dbReference type="Pfam" id="PF04357">
    <property type="entry name" value="TamB"/>
    <property type="match status" value="1"/>
</dbReference>
<dbReference type="GO" id="GO:0005886">
    <property type="term" value="C:plasma membrane"/>
    <property type="evidence" value="ECO:0007669"/>
    <property type="project" value="InterPro"/>
</dbReference>
<feature type="region of interest" description="Disordered" evidence="5">
    <location>
        <begin position="153"/>
        <end position="174"/>
    </location>
</feature>
<dbReference type="Proteomes" id="UP000067626">
    <property type="component" value="Chromosome"/>
</dbReference>
<keyword evidence="2 6" id="KW-0812">Transmembrane</keyword>
<evidence type="ECO:0000313" key="8">
    <source>
        <dbReference type="EMBL" id="AKT42148.1"/>
    </source>
</evidence>
<evidence type="ECO:0000259" key="7">
    <source>
        <dbReference type="Pfam" id="PF04357"/>
    </source>
</evidence>
<reference evidence="8 9" key="1">
    <citation type="submission" date="2015-07" db="EMBL/GenBank/DDBJ databases">
        <title>Genome analysis of myxobacterium Chondromyces crocatus Cm c5 reveals a high potential for natural compound synthesis and the genetic basis for the loss of fruiting body formation.</title>
        <authorList>
            <person name="Zaburannyi N."/>
            <person name="Bunk B."/>
            <person name="Maier J."/>
            <person name="Overmann J."/>
            <person name="Mueller R."/>
        </authorList>
    </citation>
    <scope>NUCLEOTIDE SEQUENCE [LARGE SCALE GENOMIC DNA]</scope>
    <source>
        <strain evidence="8 9">Cm c5</strain>
    </source>
</reference>
<evidence type="ECO:0000313" key="9">
    <source>
        <dbReference type="Proteomes" id="UP000067626"/>
    </source>
</evidence>
<gene>
    <name evidence="8" type="ORF">CMC5_063710</name>
</gene>
<feature type="compositionally biased region" description="Low complexity" evidence="5">
    <location>
        <begin position="1599"/>
        <end position="1618"/>
    </location>
</feature>
<organism evidence="8 9">
    <name type="scientific">Chondromyces crocatus</name>
    <dbReference type="NCBI Taxonomy" id="52"/>
    <lineage>
        <taxon>Bacteria</taxon>
        <taxon>Pseudomonadati</taxon>
        <taxon>Myxococcota</taxon>
        <taxon>Polyangia</taxon>
        <taxon>Polyangiales</taxon>
        <taxon>Polyangiaceae</taxon>
        <taxon>Chondromyces</taxon>
    </lineage>
</organism>
<protein>
    <recommendedName>
        <fullName evidence="7">Translocation and assembly module TamB C-terminal domain-containing protein</fullName>
    </recommendedName>
</protein>
<sequence length="1663" mass="173815">MVSTPMHTRVPRPSRLRRALAKIGAGLGLGVVFVSGVAGSALLHLNTPVTRRVGQTVTNDLLASLFQGRIVVGDIEALGLQGLRVRNLVIHEPRGGQVVDASGVAASVDVLRIVQSALFGTGDLEVAVQSIRVDHVDVLVEASPDGGVTLGQAFEAKPSGKPDTEPPQPSRPTRVELPNIEVGHIWAHGPIAPGQLLDSEVTDMHAGVLVTSDGVSLDLDRTHLVERTLLPGNLPGSRASLAVDVAAHVWLGDTVALSAAVAGRVGALELSLEGAMDDDRVSGTVNVPHVTPEELSSLVPDHPLTQPVSLEVQVGGGLNELIDGVLQVNTWPEDALGAQVDVDAQVDLGASTAEAEVGIEAFDLQLVGADLPQTQLDAHAKVRAGFSDLWAILDVRTEPTTLSAQPIPAADLHAVYAHEEINGTLTAHEPGMPVEGRFTVLPQNVVSFLVETEAPSLAAVPRLGGLVQGRAKIRVEGTASGESVDVRLRGNLGGIGAAGAVSLGGATVEGRLSGPFDKLQVDARVAGRGLQAGGMAFDTVRVEARGGLMTPTVSARVTSGDDAIAARANLSATEMSARRVELSVRRGGEEFHGKIARVGQTPTGLQVENIHIEGDEIGSLKGGLALRGNDIIGGLRAENLDLGRISQMVGVPVKVGGLANLDLALDRDAAGKPAGKLNLELENGAFASVSGVSAHFTATIADEELLADGLLRLIGDEMVPARERPPVGTTKPAPGALGSPDELHCGGSIAGIRISRGRGKVTGSLLEARTWEGLTGSVEIATDRTDLGCVAEAFPLVQAWVSDVRGKLHAHAAIARAAGERFPTLSKLVVNTTGLQVAGPRGFFEDEEQAPWASRFINGQVEVSLDGKTGRAQTGVIIHDGDTLLDVGVRADLDLAALLDRPEDRWATLEKTPFWARVQLPRRRLGTFRRRLPTPFNESVPAMTGEIQVDALAKGTLLTPSLTVRAQGYQVSYGSRRVAGSERFAFPLDLDLLTTYQTEQLALDAHIAKGKARIATLHGSASVPLALILGDEAAKAGGAGKAAPRITGGLLARITKAPMSELPLLGDMGIGGELNGEITLTGLGENPAVNVQLDVPDLRIGEDLAFDRTSVSFKIQPQGAAQQDGPPPGKSLPEKPTPADLTRSATDGVADKAVARVELVTKDGGQFYLDGYAGVRWEDKLIPGLDTTRPSDVVVRAQRFRLAAAQPAVAGVLSRIDGYLDGDLHLGKALTDGVELDKLEANMEVTQGVIHVPALGQELQDLKLRITAKDGKLSVSDLSTNAMTGRITGGGEVRLDGLKLLGAKGGIRIDKGEEIPLTIEGVPLGSVRAEVEVTAEQKQKELVVQVSVPTFNLHLPSIAPRSVQGLDANPDVSLSHQLGPEEEEESSSGGSRTVLQVQLGKITVDGSGLDLALTSPKNALPTVVLDGETKVSGDIVMTQGSFEGFGKRLEVERALVRLRPEDTGNPYVNAVAYWDAPDGTRVFIEYSGDLLPITDDKLRIRSEPPLSESEILSKLLFGSGADTSSSSSTESGGAGGVAADVGGSIASSQVNAIIQGLTPLRGLSTNFGTNAQGGLKTSVAYELDRNLTASASFEEASRKSGAGAGTSTTSAGAPGGSANQRSSRTELSVDWRFKRNWTLRGIVGVGGTQPSSGILDVLWQYRY</sequence>
<feature type="region of interest" description="Disordered" evidence="5">
    <location>
        <begin position="722"/>
        <end position="742"/>
    </location>
</feature>
<dbReference type="KEGG" id="ccro:CMC5_063710"/>
<evidence type="ECO:0000256" key="1">
    <source>
        <dbReference type="ARBA" id="ARBA00004167"/>
    </source>
</evidence>
<evidence type="ECO:0000256" key="4">
    <source>
        <dbReference type="ARBA" id="ARBA00023136"/>
    </source>
</evidence>
<comment type="subcellular location">
    <subcellularLocation>
        <location evidence="1">Membrane</location>
        <topology evidence="1">Single-pass membrane protein</topology>
    </subcellularLocation>
</comment>
<feature type="transmembrane region" description="Helical" evidence="6">
    <location>
        <begin position="20"/>
        <end position="43"/>
    </location>
</feature>
<keyword evidence="4 6" id="KW-0472">Membrane</keyword>
<proteinExistence type="predicted"/>
<evidence type="ECO:0000256" key="5">
    <source>
        <dbReference type="SAM" id="MobiDB-lite"/>
    </source>
</evidence>
<dbReference type="InterPro" id="IPR007452">
    <property type="entry name" value="TamB_C"/>
</dbReference>
<accession>A0A0K1ENH9</accession>
<keyword evidence="3 6" id="KW-1133">Transmembrane helix</keyword>
<evidence type="ECO:0000256" key="3">
    <source>
        <dbReference type="ARBA" id="ARBA00022989"/>
    </source>
</evidence>
<feature type="domain" description="Translocation and assembly module TamB C-terminal" evidence="7">
    <location>
        <begin position="1327"/>
        <end position="1663"/>
    </location>
</feature>
<feature type="region of interest" description="Disordered" evidence="5">
    <location>
        <begin position="1362"/>
        <end position="1392"/>
    </location>
</feature>
<name>A0A0K1ENH9_CHOCO</name>
<keyword evidence="9" id="KW-1185">Reference proteome</keyword>
<evidence type="ECO:0000256" key="6">
    <source>
        <dbReference type="SAM" id="Phobius"/>
    </source>
</evidence>
<feature type="region of interest" description="Disordered" evidence="5">
    <location>
        <begin position="1116"/>
        <end position="1145"/>
    </location>
</feature>
<dbReference type="EMBL" id="CP012159">
    <property type="protein sequence ID" value="AKT42148.1"/>
    <property type="molecule type" value="Genomic_DNA"/>
</dbReference>
<feature type="region of interest" description="Disordered" evidence="5">
    <location>
        <begin position="1592"/>
        <end position="1625"/>
    </location>
</feature>
<dbReference type="GO" id="GO:0009306">
    <property type="term" value="P:protein secretion"/>
    <property type="evidence" value="ECO:0007669"/>
    <property type="project" value="InterPro"/>
</dbReference>